<keyword evidence="2" id="KW-0012">Acyltransferase</keyword>
<dbReference type="RefSeq" id="WP_132029324.1">
    <property type="nucleotide sequence ID" value="NZ_SMAI01000001.1"/>
</dbReference>
<dbReference type="Proteomes" id="UP000294664">
    <property type="component" value="Unassembled WGS sequence"/>
</dbReference>
<dbReference type="PANTHER" id="PTHR36837:SF5">
    <property type="entry name" value="POLY-3-HYDROXYBUTYRATE SYNTHASE"/>
    <property type="match status" value="1"/>
</dbReference>
<dbReference type="GO" id="GO:0016746">
    <property type="term" value="F:acyltransferase activity"/>
    <property type="evidence" value="ECO:0007669"/>
    <property type="project" value="UniProtKB-KW"/>
</dbReference>
<protein>
    <submittedName>
        <fullName evidence="6">Polyhydroxyalkanoate synthase</fullName>
    </submittedName>
</protein>
<keyword evidence="1" id="KW-0808">Transferase</keyword>
<comment type="caution">
    <text evidence="6">The sequence shown here is derived from an EMBL/GenBank/DDBJ whole genome shotgun (WGS) entry which is preliminary data.</text>
</comment>
<dbReference type="PANTHER" id="PTHR36837">
    <property type="entry name" value="POLY(3-HYDROXYALKANOATE) POLYMERASE SUBUNIT PHAC"/>
    <property type="match status" value="1"/>
</dbReference>
<feature type="region of interest" description="Disordered" evidence="3">
    <location>
        <begin position="1"/>
        <end position="31"/>
    </location>
</feature>
<organism evidence="6 7">
    <name type="scientific">Aquabacter spiritensis</name>
    <dbReference type="NCBI Taxonomy" id="933073"/>
    <lineage>
        <taxon>Bacteria</taxon>
        <taxon>Pseudomonadati</taxon>
        <taxon>Pseudomonadota</taxon>
        <taxon>Alphaproteobacteria</taxon>
        <taxon>Hyphomicrobiales</taxon>
        <taxon>Xanthobacteraceae</taxon>
        <taxon>Aquabacter</taxon>
    </lineage>
</organism>
<sequence length="604" mass="66525">MLTRTPFAPSPPPLVPVSSDPTSSSPADAATDDATLSINDSIDFAVHAAIARVTGGLSPAALVDAYVDWAMHLALSPGKQAELAGKAARKWVRLARYLAACQLQPGTQLCIEPLPQDRRFSAPQWRTWPFNALHQAFLLNQQWWHNATTGVRGVRHSNENIVEFVARQILDVMSPANFLFTNPVVQQRTVETGGRNLTDGFFNFLEDLERELRGQKPVGAERFEVGRDVATTPGKVVYRNRLIELIQYTPTTEMVHPEPVLIVPAWIMKYYILDLSPENSLVRHLIAQGFTVFMVSWLNPESADRDLAFDDYRQCGVMEALDAVGRILPGVAIHGAGYCLGGTLLSIAAAAMARDGDARLASLTLLAAQADFTEAGELRLFVNESQISFLESVMWSQGVLSTRQMAGAFQLLRSNDLIWSRVIHDYLMGERAPMTDLMAWNADATRMPYRMHSQYLRSLYLDNDLAEGRFKVEGRPVALGDIRVPIFAVGTERDHVAPWRSVFKLHYLTDTDVTFALASGGHNGGIVAQPGAARRHYRVLTKRAEGAHLGPDAWLETAMLKQGSWWEEWCAWLAGRSGAPVAPPPLGGPGPALDDAPGSFVRVP</sequence>
<dbReference type="InterPro" id="IPR029058">
    <property type="entry name" value="AB_hydrolase_fold"/>
</dbReference>
<dbReference type="OrthoDB" id="7208816at2"/>
<proteinExistence type="predicted"/>
<evidence type="ECO:0000259" key="4">
    <source>
        <dbReference type="Pfam" id="PF07167"/>
    </source>
</evidence>
<evidence type="ECO:0000259" key="5">
    <source>
        <dbReference type="Pfam" id="PF12551"/>
    </source>
</evidence>
<evidence type="ECO:0000256" key="2">
    <source>
        <dbReference type="ARBA" id="ARBA00023315"/>
    </source>
</evidence>
<dbReference type="AlphaFoldDB" id="A0A4R3M4V6"/>
<keyword evidence="7" id="KW-1185">Reference proteome</keyword>
<name>A0A4R3M4V6_9HYPH</name>
<dbReference type="Gene3D" id="3.40.50.1820">
    <property type="entry name" value="alpha/beta hydrolase"/>
    <property type="match status" value="1"/>
</dbReference>
<feature type="compositionally biased region" description="Low complexity" evidence="3">
    <location>
        <begin position="16"/>
        <end position="31"/>
    </location>
</feature>
<dbReference type="InterPro" id="IPR010941">
    <property type="entry name" value="PhaC_N"/>
</dbReference>
<accession>A0A4R3M4V6</accession>
<gene>
    <name evidence="6" type="ORF">EDC64_101415</name>
</gene>
<dbReference type="InterPro" id="IPR051321">
    <property type="entry name" value="PHA/PHB_synthase"/>
</dbReference>
<dbReference type="EMBL" id="SMAI01000001">
    <property type="protein sequence ID" value="TCT07896.1"/>
    <property type="molecule type" value="Genomic_DNA"/>
</dbReference>
<dbReference type="Pfam" id="PF12551">
    <property type="entry name" value="PHBC_N"/>
    <property type="match status" value="1"/>
</dbReference>
<dbReference type="Pfam" id="PF07167">
    <property type="entry name" value="PhaC_N"/>
    <property type="match status" value="1"/>
</dbReference>
<dbReference type="SUPFAM" id="SSF53474">
    <property type="entry name" value="alpha/beta-Hydrolases"/>
    <property type="match status" value="1"/>
</dbReference>
<reference evidence="6 7" key="1">
    <citation type="submission" date="2019-03" db="EMBL/GenBank/DDBJ databases">
        <title>Genomic Encyclopedia of Type Strains, Phase IV (KMG-IV): sequencing the most valuable type-strain genomes for metagenomic binning, comparative biology and taxonomic classification.</title>
        <authorList>
            <person name="Goeker M."/>
        </authorList>
    </citation>
    <scope>NUCLEOTIDE SEQUENCE [LARGE SCALE GENOMIC DNA]</scope>
    <source>
        <strain evidence="6 7">DSM 9035</strain>
    </source>
</reference>
<feature type="region of interest" description="Disordered" evidence="3">
    <location>
        <begin position="583"/>
        <end position="604"/>
    </location>
</feature>
<feature type="domain" description="Poly-beta-hydroxybutyrate polymerase N-terminal" evidence="5">
    <location>
        <begin position="40"/>
        <end position="79"/>
    </location>
</feature>
<evidence type="ECO:0000256" key="1">
    <source>
        <dbReference type="ARBA" id="ARBA00022679"/>
    </source>
</evidence>
<feature type="domain" description="Poly-beta-hydroxybutyrate polymerase N-terminal" evidence="4">
    <location>
        <begin position="116"/>
        <end position="284"/>
    </location>
</feature>
<dbReference type="GO" id="GO:0042619">
    <property type="term" value="P:poly-hydroxybutyrate biosynthetic process"/>
    <property type="evidence" value="ECO:0007669"/>
    <property type="project" value="InterPro"/>
</dbReference>
<evidence type="ECO:0000313" key="6">
    <source>
        <dbReference type="EMBL" id="TCT07896.1"/>
    </source>
</evidence>
<dbReference type="InterPro" id="IPR022211">
    <property type="entry name" value="PHBC_N"/>
</dbReference>
<evidence type="ECO:0000256" key="3">
    <source>
        <dbReference type="SAM" id="MobiDB-lite"/>
    </source>
</evidence>
<evidence type="ECO:0000313" key="7">
    <source>
        <dbReference type="Proteomes" id="UP000294664"/>
    </source>
</evidence>